<dbReference type="FunFam" id="3.40.50.300:FF:000221">
    <property type="entry name" value="Multidrug ABC transporter ATP-binding protein"/>
    <property type="match status" value="1"/>
</dbReference>
<evidence type="ECO:0000256" key="8">
    <source>
        <dbReference type="ARBA" id="ARBA00022967"/>
    </source>
</evidence>
<evidence type="ECO:0000256" key="3">
    <source>
        <dbReference type="ARBA" id="ARBA00022475"/>
    </source>
</evidence>
<name>A0A1A6BC84_MYCGO</name>
<comment type="subunit">
    <text evidence="12">Forms a heterodimer with IrtA.</text>
</comment>
<keyword evidence="5 14" id="KW-0812">Transmembrane</keyword>
<dbReference type="InterPro" id="IPR011527">
    <property type="entry name" value="ABC1_TM_dom"/>
</dbReference>
<dbReference type="GO" id="GO:0005886">
    <property type="term" value="C:plasma membrane"/>
    <property type="evidence" value="ECO:0007669"/>
    <property type="project" value="UniProtKB-SubCell"/>
</dbReference>
<dbReference type="InterPro" id="IPR036640">
    <property type="entry name" value="ABC1_TM_sf"/>
</dbReference>
<comment type="similarity">
    <text evidence="11">Belongs to the ABC transporter superfamily. Siderophore-Fe(3+) uptake transporter (SIUT) (TC 3.A.1.21) family.</text>
</comment>
<comment type="subcellular location">
    <subcellularLocation>
        <location evidence="1">Cell inner membrane</location>
        <topology evidence="1">Multi-pass membrane protein</topology>
    </subcellularLocation>
</comment>
<gene>
    <name evidence="17" type="ORF">A9W98_27990</name>
</gene>
<protein>
    <recommendedName>
        <fullName evidence="13">Mycobactin import ATP-binding/permease protein IrtB</fullName>
    </recommendedName>
</protein>
<dbReference type="PROSITE" id="PS50893">
    <property type="entry name" value="ABC_TRANSPORTER_2"/>
    <property type="match status" value="1"/>
</dbReference>
<evidence type="ECO:0000256" key="10">
    <source>
        <dbReference type="ARBA" id="ARBA00023136"/>
    </source>
</evidence>
<keyword evidence="3" id="KW-1003">Cell membrane</keyword>
<evidence type="ECO:0000256" key="2">
    <source>
        <dbReference type="ARBA" id="ARBA00022448"/>
    </source>
</evidence>
<dbReference type="InterPro" id="IPR003593">
    <property type="entry name" value="AAA+_ATPase"/>
</dbReference>
<dbReference type="PROSITE" id="PS00211">
    <property type="entry name" value="ABC_TRANSPORTER_1"/>
    <property type="match status" value="1"/>
</dbReference>
<reference evidence="17 18" key="1">
    <citation type="submission" date="2016-06" db="EMBL/GenBank/DDBJ databases">
        <authorList>
            <person name="Kjaerup R.B."/>
            <person name="Dalgaard T.S."/>
            <person name="Juul-Madsen H.R."/>
        </authorList>
    </citation>
    <scope>NUCLEOTIDE SEQUENCE [LARGE SCALE GENOMIC DNA]</scope>
    <source>
        <strain evidence="17 18">1245752.6</strain>
    </source>
</reference>
<dbReference type="Pfam" id="PF00005">
    <property type="entry name" value="ABC_tran"/>
    <property type="match status" value="1"/>
</dbReference>
<keyword evidence="8" id="KW-1278">Translocase</keyword>
<dbReference type="PANTHER" id="PTHR24221">
    <property type="entry name" value="ATP-BINDING CASSETTE SUB-FAMILY B"/>
    <property type="match status" value="1"/>
</dbReference>
<dbReference type="PANTHER" id="PTHR24221:SF654">
    <property type="entry name" value="ATP-BINDING CASSETTE SUB-FAMILY B MEMBER 6"/>
    <property type="match status" value="1"/>
</dbReference>
<dbReference type="InterPro" id="IPR039421">
    <property type="entry name" value="Type_1_exporter"/>
</dbReference>
<keyword evidence="7 17" id="KW-0067">ATP-binding</keyword>
<feature type="transmembrane region" description="Helical" evidence="14">
    <location>
        <begin position="12"/>
        <end position="35"/>
    </location>
</feature>
<evidence type="ECO:0000313" key="17">
    <source>
        <dbReference type="EMBL" id="OBR99895.1"/>
    </source>
</evidence>
<dbReference type="SUPFAM" id="SSF52540">
    <property type="entry name" value="P-loop containing nucleoside triphosphate hydrolases"/>
    <property type="match status" value="1"/>
</dbReference>
<evidence type="ECO:0000256" key="6">
    <source>
        <dbReference type="ARBA" id="ARBA00022741"/>
    </source>
</evidence>
<feature type="domain" description="ABC transporter" evidence="15">
    <location>
        <begin position="220"/>
        <end position="453"/>
    </location>
</feature>
<dbReference type="EMBL" id="MAEM01000409">
    <property type="protein sequence ID" value="OBR99895.1"/>
    <property type="molecule type" value="Genomic_DNA"/>
</dbReference>
<evidence type="ECO:0000259" key="16">
    <source>
        <dbReference type="PROSITE" id="PS50929"/>
    </source>
</evidence>
<dbReference type="PROSITE" id="PS50929">
    <property type="entry name" value="ABC_TM1F"/>
    <property type="match status" value="1"/>
</dbReference>
<evidence type="ECO:0000256" key="7">
    <source>
        <dbReference type="ARBA" id="ARBA00022840"/>
    </source>
</evidence>
<dbReference type="SMART" id="SM00382">
    <property type="entry name" value="AAA"/>
    <property type="match status" value="1"/>
</dbReference>
<feature type="domain" description="ABC transmembrane type-1" evidence="16">
    <location>
        <begin position="1"/>
        <end position="185"/>
    </location>
</feature>
<keyword evidence="6" id="KW-0547">Nucleotide-binding</keyword>
<evidence type="ECO:0000313" key="18">
    <source>
        <dbReference type="Proteomes" id="UP000093757"/>
    </source>
</evidence>
<dbReference type="GO" id="GO:0140359">
    <property type="term" value="F:ABC-type transporter activity"/>
    <property type="evidence" value="ECO:0007669"/>
    <property type="project" value="InterPro"/>
</dbReference>
<dbReference type="Pfam" id="PF00664">
    <property type="entry name" value="ABC_membrane"/>
    <property type="match status" value="1"/>
</dbReference>
<dbReference type="Gene3D" id="1.20.1560.10">
    <property type="entry name" value="ABC transporter type 1, transmembrane domain"/>
    <property type="match status" value="1"/>
</dbReference>
<dbReference type="GO" id="GO:0016887">
    <property type="term" value="F:ATP hydrolysis activity"/>
    <property type="evidence" value="ECO:0007669"/>
    <property type="project" value="InterPro"/>
</dbReference>
<dbReference type="AlphaFoldDB" id="A0A1A6BC84"/>
<dbReference type="GO" id="GO:0005524">
    <property type="term" value="F:ATP binding"/>
    <property type="evidence" value="ECO:0007669"/>
    <property type="project" value="UniProtKB-KW"/>
</dbReference>
<keyword evidence="4" id="KW-0997">Cell inner membrane</keyword>
<dbReference type="InterPro" id="IPR027417">
    <property type="entry name" value="P-loop_NTPase"/>
</dbReference>
<accession>A0A1A6BC84</accession>
<dbReference type="InterPro" id="IPR003439">
    <property type="entry name" value="ABC_transporter-like_ATP-bd"/>
</dbReference>
<comment type="caution">
    <text evidence="17">The sequence shown here is derived from an EMBL/GenBank/DDBJ whole genome shotgun (WGS) entry which is preliminary data.</text>
</comment>
<evidence type="ECO:0000256" key="12">
    <source>
        <dbReference type="ARBA" id="ARBA00066052"/>
    </source>
</evidence>
<organism evidence="17 18">
    <name type="scientific">Mycobacterium gordonae</name>
    <dbReference type="NCBI Taxonomy" id="1778"/>
    <lineage>
        <taxon>Bacteria</taxon>
        <taxon>Bacillati</taxon>
        <taxon>Actinomycetota</taxon>
        <taxon>Actinomycetes</taxon>
        <taxon>Mycobacteriales</taxon>
        <taxon>Mycobacteriaceae</taxon>
        <taxon>Mycobacterium</taxon>
    </lineage>
</organism>
<keyword evidence="10 14" id="KW-0472">Membrane</keyword>
<feature type="transmembrane region" description="Helical" evidence="14">
    <location>
        <begin position="123"/>
        <end position="147"/>
    </location>
</feature>
<evidence type="ECO:0000256" key="13">
    <source>
        <dbReference type="ARBA" id="ARBA00070320"/>
    </source>
</evidence>
<keyword evidence="9 14" id="KW-1133">Transmembrane helix</keyword>
<evidence type="ECO:0000259" key="15">
    <source>
        <dbReference type="PROSITE" id="PS50893"/>
    </source>
</evidence>
<evidence type="ECO:0000256" key="4">
    <source>
        <dbReference type="ARBA" id="ARBA00022519"/>
    </source>
</evidence>
<dbReference type="Proteomes" id="UP000093757">
    <property type="component" value="Unassembled WGS sequence"/>
</dbReference>
<evidence type="ECO:0000256" key="5">
    <source>
        <dbReference type="ARBA" id="ARBA00022692"/>
    </source>
</evidence>
<evidence type="ECO:0000256" key="9">
    <source>
        <dbReference type="ARBA" id="ARBA00022989"/>
    </source>
</evidence>
<evidence type="ECO:0000256" key="1">
    <source>
        <dbReference type="ARBA" id="ARBA00004429"/>
    </source>
</evidence>
<feature type="transmembrane region" description="Helical" evidence="14">
    <location>
        <begin position="159"/>
        <end position="184"/>
    </location>
</feature>
<evidence type="ECO:0000256" key="11">
    <source>
        <dbReference type="ARBA" id="ARBA00023455"/>
    </source>
</evidence>
<evidence type="ECO:0000256" key="14">
    <source>
        <dbReference type="SAM" id="Phobius"/>
    </source>
</evidence>
<dbReference type="Gene3D" id="3.40.50.300">
    <property type="entry name" value="P-loop containing nucleotide triphosphate hydrolases"/>
    <property type="match status" value="1"/>
</dbReference>
<dbReference type="InterPro" id="IPR017871">
    <property type="entry name" value="ABC_transporter-like_CS"/>
</dbReference>
<dbReference type="SUPFAM" id="SSF90123">
    <property type="entry name" value="ABC transporter transmembrane region"/>
    <property type="match status" value="1"/>
</dbReference>
<keyword evidence="2" id="KW-0813">Transport</keyword>
<sequence length="469" mass="50143">MEDDVAALHRLVAHSIVELSAASVPPVVAFVYLFALDWRMASATLLPVIAGFAAYQRAMASAGTKYPEFMDWLVRLNSAAVEFVNGVGVVKAFGTPGTASRRFRDVSLAFAHFFLDWAKSTSVAGVTAEILLSPPSILLVVATAGAFLTDDGDLRPEDFIAFLVFGTVITAGWMTVLMSVHPLVTAVKVSRGIRELLATPELTVPGEPVVPNPTTAGPVVLMRDVCVTYGDTLALNGIDLRLERGTITALVGPSGSGKSTLARLLPRFDDPCSGSIELYGVDLRRIAAAELYRQVAFVFQESHLLSAMSIRDNIRLGSPEADDAAVRAAAGKAQILSKIEELPRGFDSVVGQDAALSGGERQRVCIARAILADRPILVLDEATASADPENEARIQEALSEVARDRTVLVIAHRLSTIRGADNIVVLDHGRIAESGRHADLLAAGGSYARLWQQERTAERGVIEKLEAGR</sequence>
<proteinExistence type="inferred from homology"/>